<dbReference type="SUPFAM" id="SSF56112">
    <property type="entry name" value="Protein kinase-like (PK-like)"/>
    <property type="match status" value="1"/>
</dbReference>
<dbReference type="InterPro" id="IPR011009">
    <property type="entry name" value="Kinase-like_dom_sf"/>
</dbReference>
<feature type="domain" description="Fungal-type protein kinase" evidence="3">
    <location>
        <begin position="257"/>
        <end position="423"/>
    </location>
</feature>
<feature type="chain" id="PRO_5013668960" description="Fungal-type protein kinase domain-containing protein" evidence="2">
    <location>
        <begin position="23"/>
        <end position="620"/>
    </location>
</feature>
<sequence>MSAHIKHVAIWLIAALQRSASASAPFFAWTHKQQVARLVLMNGDGYIDGLFARESWLHEATLQPVSSAAAPLTGLLSMPQNPCNLHSTGNGVNSATAARTIHPWCDSDNEAPGNFKSSDRQARVLALMLSANGCAIWRTICQEREGIQLLPIARQKDKKTGRRTRATHREHQVALSYLHGETRFRSQTPKEDFIVAWDRRPASGAATESQSGGHIQPPQQPTEPRSLFGKSMHDTWCVDSKKAITERQVYERPLKHKVAYIATPISGGDVYSGTQVQQTRTQEFNGSTTARIHHRLIVRGIHRKLEDLSEAYAMVYHTFEAVKIHDEAYTKARVIYRDVSLHNVLVDDDPPDGRVDRDGNKIPRAFLNDWDLAKFADDMNAEPMQKSRSGTWQFMSALLLQDPTKKHEISDDLESFVYIIYYLAVRFSPHPSRFNIENALRTFDEVYGDQETETRYGGASKLDWMESGKPICRIAGNPGFDNFLVALAKLCQEHYTVIQPQVDKIRKTNEEPPVVPSLFPAKIALLDSSDPSLAQGSDIRGPGAEASMVASSRAGGNASNLSTDLPLRSLKSHEDLLRVFRHALYDSNDVWSQKKTEDQGARFSSYPSSTSRSALSTSSK</sequence>
<feature type="region of interest" description="Disordered" evidence="1">
    <location>
        <begin position="591"/>
        <end position="620"/>
    </location>
</feature>
<dbReference type="PANTHER" id="PTHR38248">
    <property type="entry name" value="FUNK1 6"/>
    <property type="match status" value="1"/>
</dbReference>
<evidence type="ECO:0000313" key="5">
    <source>
        <dbReference type="Proteomes" id="UP000218811"/>
    </source>
</evidence>
<dbReference type="Pfam" id="PF17667">
    <property type="entry name" value="Pkinase_fungal"/>
    <property type="match status" value="1"/>
</dbReference>
<feature type="region of interest" description="Disordered" evidence="1">
    <location>
        <begin position="532"/>
        <end position="564"/>
    </location>
</feature>
<dbReference type="InterPro" id="IPR040976">
    <property type="entry name" value="Pkinase_fungal"/>
</dbReference>
<dbReference type="EMBL" id="KB467876">
    <property type="protein sequence ID" value="PCH36482.1"/>
    <property type="molecule type" value="Genomic_DNA"/>
</dbReference>
<evidence type="ECO:0000256" key="1">
    <source>
        <dbReference type="SAM" id="MobiDB-lite"/>
    </source>
</evidence>
<accession>A0A2H3J2M6</accession>
<name>A0A2H3J2M6_WOLCO</name>
<gene>
    <name evidence="4" type="ORF">WOLCODRAFT_146289</name>
</gene>
<keyword evidence="2" id="KW-0732">Signal</keyword>
<keyword evidence="5" id="KW-1185">Reference proteome</keyword>
<protein>
    <recommendedName>
        <fullName evidence="3">Fungal-type protein kinase domain-containing protein</fullName>
    </recommendedName>
</protein>
<dbReference type="OrthoDB" id="2791154at2759"/>
<feature type="compositionally biased region" description="Low complexity" evidence="1">
    <location>
        <begin position="604"/>
        <end position="620"/>
    </location>
</feature>
<organism evidence="4 5">
    <name type="scientific">Wolfiporia cocos (strain MD-104)</name>
    <name type="common">Brown rot fungus</name>
    <dbReference type="NCBI Taxonomy" id="742152"/>
    <lineage>
        <taxon>Eukaryota</taxon>
        <taxon>Fungi</taxon>
        <taxon>Dikarya</taxon>
        <taxon>Basidiomycota</taxon>
        <taxon>Agaricomycotina</taxon>
        <taxon>Agaricomycetes</taxon>
        <taxon>Polyporales</taxon>
        <taxon>Phaeolaceae</taxon>
        <taxon>Wolfiporia</taxon>
    </lineage>
</organism>
<dbReference type="Proteomes" id="UP000218811">
    <property type="component" value="Unassembled WGS sequence"/>
</dbReference>
<dbReference type="Gene3D" id="1.10.510.10">
    <property type="entry name" value="Transferase(Phosphotransferase) domain 1"/>
    <property type="match status" value="1"/>
</dbReference>
<evidence type="ECO:0000256" key="2">
    <source>
        <dbReference type="SAM" id="SignalP"/>
    </source>
</evidence>
<feature type="signal peptide" evidence="2">
    <location>
        <begin position="1"/>
        <end position="22"/>
    </location>
</feature>
<proteinExistence type="predicted"/>
<dbReference type="AlphaFoldDB" id="A0A2H3J2M6"/>
<reference evidence="4 5" key="1">
    <citation type="journal article" date="2012" name="Science">
        <title>The Paleozoic origin of enzymatic lignin decomposition reconstructed from 31 fungal genomes.</title>
        <authorList>
            <person name="Floudas D."/>
            <person name="Binder M."/>
            <person name="Riley R."/>
            <person name="Barry K."/>
            <person name="Blanchette R.A."/>
            <person name="Henrissat B."/>
            <person name="Martinez A.T."/>
            <person name="Otillar R."/>
            <person name="Spatafora J.W."/>
            <person name="Yadav J.S."/>
            <person name="Aerts A."/>
            <person name="Benoit I."/>
            <person name="Boyd A."/>
            <person name="Carlson A."/>
            <person name="Copeland A."/>
            <person name="Coutinho P.M."/>
            <person name="de Vries R.P."/>
            <person name="Ferreira P."/>
            <person name="Findley K."/>
            <person name="Foster B."/>
            <person name="Gaskell J."/>
            <person name="Glotzer D."/>
            <person name="Gorecki P."/>
            <person name="Heitman J."/>
            <person name="Hesse C."/>
            <person name="Hori C."/>
            <person name="Igarashi K."/>
            <person name="Jurgens J.A."/>
            <person name="Kallen N."/>
            <person name="Kersten P."/>
            <person name="Kohler A."/>
            <person name="Kuees U."/>
            <person name="Kumar T.K.A."/>
            <person name="Kuo A."/>
            <person name="LaButti K."/>
            <person name="Larrondo L.F."/>
            <person name="Lindquist E."/>
            <person name="Ling A."/>
            <person name="Lombard V."/>
            <person name="Lucas S."/>
            <person name="Lundell T."/>
            <person name="Martin R."/>
            <person name="McLaughlin D.J."/>
            <person name="Morgenstern I."/>
            <person name="Morin E."/>
            <person name="Murat C."/>
            <person name="Nagy L.G."/>
            <person name="Nolan M."/>
            <person name="Ohm R.A."/>
            <person name="Patyshakuliyeva A."/>
            <person name="Rokas A."/>
            <person name="Ruiz-Duenas F.J."/>
            <person name="Sabat G."/>
            <person name="Salamov A."/>
            <person name="Samejima M."/>
            <person name="Schmutz J."/>
            <person name="Slot J.C."/>
            <person name="St John F."/>
            <person name="Stenlid J."/>
            <person name="Sun H."/>
            <person name="Sun S."/>
            <person name="Syed K."/>
            <person name="Tsang A."/>
            <person name="Wiebenga A."/>
            <person name="Young D."/>
            <person name="Pisabarro A."/>
            <person name="Eastwood D.C."/>
            <person name="Martin F."/>
            <person name="Cullen D."/>
            <person name="Grigoriev I.V."/>
            <person name="Hibbett D.S."/>
        </authorList>
    </citation>
    <scope>NUCLEOTIDE SEQUENCE [LARGE SCALE GENOMIC DNA]</scope>
    <source>
        <strain evidence="4 5">MD-104</strain>
    </source>
</reference>
<evidence type="ECO:0000313" key="4">
    <source>
        <dbReference type="EMBL" id="PCH36482.1"/>
    </source>
</evidence>
<dbReference type="PANTHER" id="PTHR38248:SF2">
    <property type="entry name" value="FUNK1 11"/>
    <property type="match status" value="1"/>
</dbReference>
<feature type="region of interest" description="Disordered" evidence="1">
    <location>
        <begin position="203"/>
        <end position="229"/>
    </location>
</feature>
<evidence type="ECO:0000259" key="3">
    <source>
        <dbReference type="Pfam" id="PF17667"/>
    </source>
</evidence>